<name>A0A0U3FMS1_9CREN</name>
<comment type="catalytic activity">
    <reaction evidence="7">
        <text>5-phospho-alpha-D-ribose 1-diphosphate + nicotinate + ATP + H2O = nicotinate beta-D-ribonucleotide + ADP + phosphate + diphosphate</text>
        <dbReference type="Rhea" id="RHEA:36163"/>
        <dbReference type="ChEBI" id="CHEBI:15377"/>
        <dbReference type="ChEBI" id="CHEBI:30616"/>
        <dbReference type="ChEBI" id="CHEBI:32544"/>
        <dbReference type="ChEBI" id="CHEBI:33019"/>
        <dbReference type="ChEBI" id="CHEBI:43474"/>
        <dbReference type="ChEBI" id="CHEBI:57502"/>
        <dbReference type="ChEBI" id="CHEBI:58017"/>
        <dbReference type="ChEBI" id="CHEBI:456216"/>
        <dbReference type="EC" id="6.3.4.21"/>
    </reaction>
</comment>
<keyword evidence="3" id="KW-0597">Phosphoprotein</keyword>
<keyword evidence="11" id="KW-1185">Reference proteome</keyword>
<dbReference type="PANTHER" id="PTHR43202">
    <property type="entry name" value="NICOTINATE-NUCLEOTIDE PYROPHOSPHORYLASE"/>
    <property type="match status" value="1"/>
</dbReference>
<dbReference type="PIRSF" id="PIRSF000484">
    <property type="entry name" value="NAPRT"/>
    <property type="match status" value="1"/>
</dbReference>
<dbReference type="GeneID" id="30680126"/>
<evidence type="ECO:0000256" key="2">
    <source>
        <dbReference type="ARBA" id="ARBA00013236"/>
    </source>
</evidence>
<dbReference type="Gene3D" id="3.90.1170.20">
    <property type="entry name" value="Quinolinate phosphoribosyl transferase, N-terminal domain"/>
    <property type="match status" value="1"/>
</dbReference>
<evidence type="ECO:0000259" key="9">
    <source>
        <dbReference type="Pfam" id="PF02749"/>
    </source>
</evidence>
<dbReference type="InterPro" id="IPR036068">
    <property type="entry name" value="Nicotinate_pribotase-like_C"/>
</dbReference>
<dbReference type="GO" id="GO:0004516">
    <property type="term" value="F:nicotinate phosphoribosyltransferase activity"/>
    <property type="evidence" value="ECO:0007669"/>
    <property type="project" value="UniProtKB-EC"/>
</dbReference>
<dbReference type="InterPro" id="IPR053190">
    <property type="entry name" value="NAPRTase-like"/>
</dbReference>
<dbReference type="KEGG" id="iis:EYM_03660"/>
<dbReference type="UniPathway" id="UPA00253">
    <property type="reaction ID" value="UER00457"/>
</dbReference>
<evidence type="ECO:0000256" key="4">
    <source>
        <dbReference type="ARBA" id="ARBA00022598"/>
    </source>
</evidence>
<proteinExistence type="predicted"/>
<dbReference type="EC" id="6.3.4.21" evidence="2"/>
<sequence>MFIASPDEIKSGEATDIYFKRTKEIVSKSGVDKNVRMEFHVYSFPSGYEWGVFAGLEEVLEIIEGRNVNVYSVPEGTIFFEKEPLMVIEGKYSEFADLETSLLGVLRHSTSIATKAARVKKAAGNKIVMFFGLRAVHPAIQPMVDRAAYIGGVDAVAGTLSEKYLGLKPVGTMPHALIVIIGNSEVAWSIFDKYTDPSIPRIALVDTFCDEREEALRACKTLKERLKGVRLDTPGSRRGNFRRIIEEVRWTLDINGCKDVQIVVSGGLDEDVIQELRDIVDAFGVGTSIAFPKSVDISADIVEVFENDRWVPRSKRGKLPGFKQLYVCNKKRLILPWNVEAPEGCIPLLRKVIENGKVIEKLPSINDIRDYVLNQLFNL</sequence>
<dbReference type="Proteomes" id="UP000060778">
    <property type="component" value="Chromosome"/>
</dbReference>
<dbReference type="SUPFAM" id="SSF51690">
    <property type="entry name" value="Nicotinate/Quinolinate PRTase C-terminal domain-like"/>
    <property type="match status" value="1"/>
</dbReference>
<dbReference type="CDD" id="cd01571">
    <property type="entry name" value="NAPRTase_B"/>
    <property type="match status" value="1"/>
</dbReference>
<dbReference type="NCBIfam" id="NF006415">
    <property type="entry name" value="PRK08662.1"/>
    <property type="match status" value="1"/>
</dbReference>
<dbReference type="GO" id="GO:0009435">
    <property type="term" value="P:NAD+ biosynthetic process"/>
    <property type="evidence" value="ECO:0007669"/>
    <property type="project" value="UniProtKB-UniPathway"/>
</dbReference>
<reference evidence="10 11" key="1">
    <citation type="submission" date="2013-11" db="EMBL/GenBank/DDBJ databases">
        <title>Comparative genomics of Ignicoccus.</title>
        <authorList>
            <person name="Podar M."/>
        </authorList>
    </citation>
    <scope>NUCLEOTIDE SEQUENCE [LARGE SCALE GENOMIC DNA]</scope>
    <source>
        <strain evidence="10 11">DSM 13165</strain>
    </source>
</reference>
<dbReference type="OrthoDB" id="371831at2157"/>
<keyword evidence="6 10" id="KW-0808">Transferase</keyword>
<feature type="domain" description="Quinolinate phosphoribosyl transferase C-terminal" evidence="8">
    <location>
        <begin position="112"/>
        <end position="298"/>
    </location>
</feature>
<keyword evidence="10" id="KW-0328">Glycosyltransferase</keyword>
<evidence type="ECO:0000256" key="7">
    <source>
        <dbReference type="ARBA" id="ARBA00048668"/>
    </source>
</evidence>
<dbReference type="PATRIC" id="fig|940295.4.peg.710"/>
<feature type="domain" description="Quinolinate phosphoribosyl transferase N-terminal" evidence="9">
    <location>
        <begin position="16"/>
        <end position="109"/>
    </location>
</feature>
<evidence type="ECO:0000256" key="6">
    <source>
        <dbReference type="ARBA" id="ARBA00022679"/>
    </source>
</evidence>
<dbReference type="STRING" id="940295.EYM_03660"/>
<dbReference type="PANTHER" id="PTHR43202:SF1">
    <property type="entry name" value="NICOTINATE PHOSPHORIBOSYLTRANSFERASE"/>
    <property type="match status" value="1"/>
</dbReference>
<gene>
    <name evidence="10" type="ORF">EYM_03660</name>
</gene>
<accession>A0A0U3FMS1</accession>
<dbReference type="GO" id="GO:0004514">
    <property type="term" value="F:nicotinate-nucleotide diphosphorylase (carboxylating) activity"/>
    <property type="evidence" value="ECO:0007669"/>
    <property type="project" value="InterPro"/>
</dbReference>
<comment type="pathway">
    <text evidence="1">Cofactor biosynthesis; NAD(+) biosynthesis; nicotinate D-ribonucleotide from nicotinate: step 1/1.</text>
</comment>
<dbReference type="InterPro" id="IPR035809">
    <property type="entry name" value="NAPRTase_arc-type"/>
</dbReference>
<dbReference type="Pfam" id="PF01729">
    <property type="entry name" value="QRPTase_C"/>
    <property type="match status" value="1"/>
</dbReference>
<dbReference type="Pfam" id="PF02749">
    <property type="entry name" value="QRPTase_N"/>
    <property type="match status" value="1"/>
</dbReference>
<dbReference type="RefSeq" id="WP_075049707.1">
    <property type="nucleotide sequence ID" value="NZ_CP006867.1"/>
</dbReference>
<dbReference type="Gene3D" id="3.20.20.70">
    <property type="entry name" value="Aldolase class I"/>
    <property type="match status" value="1"/>
</dbReference>
<evidence type="ECO:0000256" key="3">
    <source>
        <dbReference type="ARBA" id="ARBA00022553"/>
    </source>
</evidence>
<evidence type="ECO:0000256" key="1">
    <source>
        <dbReference type="ARBA" id="ARBA00004952"/>
    </source>
</evidence>
<evidence type="ECO:0000256" key="5">
    <source>
        <dbReference type="ARBA" id="ARBA00022642"/>
    </source>
</evidence>
<dbReference type="AlphaFoldDB" id="A0A0U3FMS1"/>
<dbReference type="EMBL" id="CP006867">
    <property type="protein sequence ID" value="ALU11679.1"/>
    <property type="molecule type" value="Genomic_DNA"/>
</dbReference>
<evidence type="ECO:0000313" key="11">
    <source>
        <dbReference type="Proteomes" id="UP000060778"/>
    </source>
</evidence>
<evidence type="ECO:0000313" key="10">
    <source>
        <dbReference type="EMBL" id="ALU11679.1"/>
    </source>
</evidence>
<organism evidence="10 11">
    <name type="scientific">Ignicoccus islandicus DSM 13165</name>
    <dbReference type="NCBI Taxonomy" id="940295"/>
    <lineage>
        <taxon>Archaea</taxon>
        <taxon>Thermoproteota</taxon>
        <taxon>Thermoprotei</taxon>
        <taxon>Desulfurococcales</taxon>
        <taxon>Desulfurococcaceae</taxon>
        <taxon>Ignicoccus</taxon>
    </lineage>
</organism>
<dbReference type="SUPFAM" id="SSF54675">
    <property type="entry name" value="Nicotinate/Quinolinate PRTase N-terminal domain-like"/>
    <property type="match status" value="1"/>
</dbReference>
<dbReference type="InterPro" id="IPR013785">
    <property type="entry name" value="Aldolase_TIM"/>
</dbReference>
<keyword evidence="5" id="KW-0662">Pyridine nucleotide biosynthesis</keyword>
<evidence type="ECO:0000259" key="8">
    <source>
        <dbReference type="Pfam" id="PF01729"/>
    </source>
</evidence>
<dbReference type="InterPro" id="IPR002638">
    <property type="entry name" value="Quinolinate_PRibosylTrfase_C"/>
</dbReference>
<dbReference type="InterPro" id="IPR007229">
    <property type="entry name" value="Nic_PRibTrfase-Fam"/>
</dbReference>
<protein>
    <recommendedName>
        <fullName evidence="2">nicotinate phosphoribosyltransferase</fullName>
        <ecNumber evidence="2">6.3.4.21</ecNumber>
    </recommendedName>
</protein>
<dbReference type="InterPro" id="IPR037128">
    <property type="entry name" value="Quinolinate_PRibosylTase_N_sf"/>
</dbReference>
<dbReference type="InterPro" id="IPR022412">
    <property type="entry name" value="Quinolinate_PRibosylTrfase_N"/>
</dbReference>
<keyword evidence="4 10" id="KW-0436">Ligase</keyword>